<name>A0ABY4MC04_9ACTN</name>
<protein>
    <recommendedName>
        <fullName evidence="1">Trypsin-co-occurring domain-containing protein</fullName>
    </recommendedName>
</protein>
<keyword evidence="3" id="KW-1185">Reference proteome</keyword>
<reference evidence="2" key="1">
    <citation type="submission" date="2021-10" db="EMBL/GenBank/DDBJ databases">
        <title>Streptomyces nigrumlapis sp.nov.,an antimicrobial producing actinobacterium isolated from Black Gobi rocks.</title>
        <authorList>
            <person name="Wen Y."/>
            <person name="Zhang W."/>
            <person name="Liu X.G."/>
        </authorList>
    </citation>
    <scope>NUCLEOTIDE SEQUENCE</scope>
    <source>
        <strain evidence="2">ST13-2-2</strain>
    </source>
</reference>
<gene>
    <name evidence="2" type="ORF">K9S39_28765</name>
</gene>
<evidence type="ECO:0000313" key="3">
    <source>
        <dbReference type="Proteomes" id="UP000830115"/>
    </source>
</evidence>
<dbReference type="RefSeq" id="WP_248866233.1">
    <property type="nucleotide sequence ID" value="NZ_CP086322.1"/>
</dbReference>
<sequence>MTDGLLRFPLDGGGEVTVEAGPDASGMVGASRGDGAITTGTTTFNRALDGVRDAADAALHSFGTLAQRPDEVQIQFGVRLTAEAGAVITKTGVEGHLQVTVTWSGGAGRRRERPE</sequence>
<dbReference type="Proteomes" id="UP000830115">
    <property type="component" value="Chromosome"/>
</dbReference>
<evidence type="ECO:0000259" key="1">
    <source>
        <dbReference type="Pfam" id="PF19493"/>
    </source>
</evidence>
<accession>A0ABY4MC04</accession>
<proteinExistence type="predicted"/>
<dbReference type="NCBIfam" id="NF041216">
    <property type="entry name" value="CU044_2847_fam"/>
    <property type="match status" value="1"/>
</dbReference>
<dbReference type="EMBL" id="CP086322">
    <property type="protein sequence ID" value="UQA95316.1"/>
    <property type="molecule type" value="Genomic_DNA"/>
</dbReference>
<evidence type="ECO:0000313" key="2">
    <source>
        <dbReference type="EMBL" id="UQA95316.1"/>
    </source>
</evidence>
<feature type="domain" description="Trypsin-co-occurring" evidence="1">
    <location>
        <begin position="8"/>
        <end position="104"/>
    </location>
</feature>
<organism evidence="2 3">
    <name type="scientific">Streptomyces halobius</name>
    <dbReference type="NCBI Taxonomy" id="2879846"/>
    <lineage>
        <taxon>Bacteria</taxon>
        <taxon>Bacillati</taxon>
        <taxon>Actinomycetota</taxon>
        <taxon>Actinomycetes</taxon>
        <taxon>Kitasatosporales</taxon>
        <taxon>Streptomycetaceae</taxon>
        <taxon>Streptomyces</taxon>
    </lineage>
</organism>
<dbReference type="Pfam" id="PF19493">
    <property type="entry name" value="Trypco1"/>
    <property type="match status" value="1"/>
</dbReference>
<dbReference type="InterPro" id="IPR045794">
    <property type="entry name" value="Trypco1"/>
</dbReference>